<organism evidence="6 7">
    <name type="scientific">Aspergillus terreus</name>
    <dbReference type="NCBI Taxonomy" id="33178"/>
    <lineage>
        <taxon>Eukaryota</taxon>
        <taxon>Fungi</taxon>
        <taxon>Dikarya</taxon>
        <taxon>Ascomycota</taxon>
        <taxon>Pezizomycotina</taxon>
        <taxon>Eurotiomycetes</taxon>
        <taxon>Eurotiomycetidae</taxon>
        <taxon>Eurotiales</taxon>
        <taxon>Aspergillaceae</taxon>
        <taxon>Aspergillus</taxon>
        <taxon>Aspergillus subgen. Circumdati</taxon>
    </lineage>
</organism>
<evidence type="ECO:0000256" key="3">
    <source>
        <dbReference type="ARBA" id="ARBA00022692"/>
    </source>
</evidence>
<evidence type="ECO:0000313" key="6">
    <source>
        <dbReference type="EMBL" id="GFF14429.1"/>
    </source>
</evidence>
<dbReference type="Pfam" id="PF03073">
    <property type="entry name" value="TspO_MBR"/>
    <property type="match status" value="1"/>
</dbReference>
<evidence type="ECO:0000256" key="2">
    <source>
        <dbReference type="ARBA" id="ARBA00007524"/>
    </source>
</evidence>
<protein>
    <submittedName>
        <fullName evidence="6">Benzodiazepine receptor family protein</fullName>
    </submittedName>
</protein>
<evidence type="ECO:0000256" key="5">
    <source>
        <dbReference type="ARBA" id="ARBA00023136"/>
    </source>
</evidence>
<evidence type="ECO:0000256" key="4">
    <source>
        <dbReference type="ARBA" id="ARBA00022989"/>
    </source>
</evidence>
<evidence type="ECO:0000313" key="7">
    <source>
        <dbReference type="Proteomes" id="UP000452235"/>
    </source>
</evidence>
<dbReference type="EMBL" id="BLJY01000003">
    <property type="protein sequence ID" value="GFF14429.1"/>
    <property type="molecule type" value="Genomic_DNA"/>
</dbReference>
<accession>A0A5M3YSB2</accession>
<keyword evidence="3" id="KW-0812">Transmembrane</keyword>
<dbReference type="FunFam" id="1.20.1260.100:FF:000001">
    <property type="entry name" value="translocator protein 2"/>
    <property type="match status" value="1"/>
</dbReference>
<dbReference type="CDD" id="cd15904">
    <property type="entry name" value="TSPO_MBR"/>
    <property type="match status" value="1"/>
</dbReference>
<comment type="subcellular location">
    <subcellularLocation>
        <location evidence="1">Membrane</location>
        <topology evidence="1">Multi-pass membrane protein</topology>
    </subcellularLocation>
</comment>
<keyword evidence="6" id="KW-0675">Receptor</keyword>
<keyword evidence="7" id="KW-1185">Reference proteome</keyword>
<sequence length="183" mass="20439">MPWSVALPQTLFTSPVLSVLTPITAGSLIGYLVNTRQGTKQTYRSLRKPPFYPPPWLFAPVWTVLYGMMGYAAHHATTTGLSVSSSLATRELTASSQTLYVSQLVLNYLWMPLFFGMRKPRWALADILLLGVNVGTLMGTWWQTDRTAFWLLAPYAAWLGYATYLNAAIGVVNNWTIRGDKSE</sequence>
<dbReference type="InterPro" id="IPR038330">
    <property type="entry name" value="TspO/MBR-related_sf"/>
</dbReference>
<dbReference type="GO" id="GO:0005741">
    <property type="term" value="C:mitochondrial outer membrane"/>
    <property type="evidence" value="ECO:0007669"/>
    <property type="project" value="TreeGrafter"/>
</dbReference>
<dbReference type="InterPro" id="IPR004307">
    <property type="entry name" value="TspO_MBR"/>
</dbReference>
<dbReference type="OrthoDB" id="8841220at2759"/>
<dbReference type="GO" id="GO:0033013">
    <property type="term" value="P:tetrapyrrole metabolic process"/>
    <property type="evidence" value="ECO:0007669"/>
    <property type="project" value="UniProtKB-ARBA"/>
</dbReference>
<dbReference type="PANTHER" id="PTHR10057:SF0">
    <property type="entry name" value="TRANSLOCATOR PROTEIN"/>
    <property type="match status" value="1"/>
</dbReference>
<proteinExistence type="inferred from homology"/>
<dbReference type="VEuPathDB" id="FungiDB:ATEG_00497"/>
<comment type="caution">
    <text evidence="6">The sequence shown here is derived from an EMBL/GenBank/DDBJ whole genome shotgun (WGS) entry which is preliminary data.</text>
</comment>
<dbReference type="PANTHER" id="PTHR10057">
    <property type="entry name" value="PERIPHERAL-TYPE BENZODIAZEPINE RECEPTOR"/>
    <property type="match status" value="1"/>
</dbReference>
<keyword evidence="5" id="KW-0472">Membrane</keyword>
<gene>
    <name evidence="6" type="ORF">ATEIFO6365_0003049500</name>
</gene>
<dbReference type="PIRSF" id="PIRSF005859">
    <property type="entry name" value="PBR"/>
    <property type="match status" value="1"/>
</dbReference>
<dbReference type="Proteomes" id="UP000452235">
    <property type="component" value="Unassembled WGS sequence"/>
</dbReference>
<dbReference type="AlphaFoldDB" id="A0A5M3YSB2"/>
<keyword evidence="4" id="KW-1133">Transmembrane helix</keyword>
<reference evidence="6 7" key="1">
    <citation type="submission" date="2020-01" db="EMBL/GenBank/DDBJ databases">
        <title>Aspergillus terreus IFO 6365 whole genome shotgun sequence.</title>
        <authorList>
            <person name="Kanamasa S."/>
            <person name="Takahashi H."/>
        </authorList>
    </citation>
    <scope>NUCLEOTIDE SEQUENCE [LARGE SCALE GENOMIC DNA]</scope>
    <source>
        <strain evidence="6 7">IFO 6365</strain>
    </source>
</reference>
<dbReference type="Gene3D" id="1.20.1260.100">
    <property type="entry name" value="TspO/MBR protein"/>
    <property type="match status" value="1"/>
</dbReference>
<name>A0A5M3YSB2_ASPTE</name>
<evidence type="ECO:0000256" key="1">
    <source>
        <dbReference type="ARBA" id="ARBA00004141"/>
    </source>
</evidence>
<comment type="similarity">
    <text evidence="2">Belongs to the TspO/BZRP family.</text>
</comment>